<keyword evidence="5" id="KW-0131">Cell cycle</keyword>
<evidence type="ECO:0000259" key="9">
    <source>
        <dbReference type="Pfam" id="PF08478"/>
    </source>
</evidence>
<dbReference type="Proteomes" id="UP000238877">
    <property type="component" value="Unassembled WGS sequence"/>
</dbReference>
<evidence type="ECO:0000256" key="7">
    <source>
        <dbReference type="SAM" id="Phobius"/>
    </source>
</evidence>
<feature type="domain" description="Cell division protein FtsQ/DivIB C-terminal" evidence="8">
    <location>
        <begin position="176"/>
        <end position="293"/>
    </location>
</feature>
<reference evidence="10 11" key="1">
    <citation type="submission" date="2018-01" db="EMBL/GenBank/DDBJ databases">
        <title>Draft genome sequences of clinical isolates and type strains of oral Veillonella including Veillonella infantum sp., nov.</title>
        <authorList>
            <person name="Mashima I."/>
            <person name="Liao Y.-C."/>
            <person name="Sabharwal A."/>
            <person name="Haase E.M."/>
            <person name="Nakazawa F."/>
            <person name="Scannapieco F.A."/>
        </authorList>
    </citation>
    <scope>NUCLEOTIDE SEQUENCE [LARGE SCALE GENOMIC DNA]</scope>
    <source>
        <strain evidence="10 11">Y6</strain>
    </source>
</reference>
<keyword evidence="1" id="KW-1003">Cell membrane</keyword>
<keyword evidence="3 7" id="KW-0812">Transmembrane</keyword>
<feature type="compositionally biased region" description="Basic and acidic residues" evidence="6">
    <location>
        <begin position="317"/>
        <end position="342"/>
    </location>
</feature>
<dbReference type="EMBL" id="PPDF01000012">
    <property type="protein sequence ID" value="PQL25015.1"/>
    <property type="molecule type" value="Genomic_DNA"/>
</dbReference>
<sequence>MDELNQHPPASESKESATNTTELLHEQEHDSIYNDEHNSIYNDEHNSIYRNERDFAHNHERESVRNHEREKAEVRKKFLKIGGVVALVLIGLFTLPIPLGSIKVVGSDKVTVQDVEVAGDIGEPVNILRINRETLRNRLSKDLRVEDAQISYELPLTMVVRIAERKGISVIPAQFGYLTLDKNGQVIASDSVIEDTTVPMISGVKGGNILLGDVVTDKPIVQVLDYLRALDDDTFKQIAEVNIGDPDNILVYTVSGIQIRLGDGTNLKDKAELTAAMLKDLPETQGKVEYIDVNPSSPYIKTDRITVQPKSNKNNKSKPDTSQSDKTDTSKQNDNTSKSKQD</sequence>
<dbReference type="GO" id="GO:0051301">
    <property type="term" value="P:cell division"/>
    <property type="evidence" value="ECO:0007669"/>
    <property type="project" value="UniProtKB-KW"/>
</dbReference>
<evidence type="ECO:0000313" key="11">
    <source>
        <dbReference type="Proteomes" id="UP000238877"/>
    </source>
</evidence>
<feature type="region of interest" description="Disordered" evidence="6">
    <location>
        <begin position="1"/>
        <end position="23"/>
    </location>
</feature>
<keyword evidence="7" id="KW-0472">Membrane</keyword>
<dbReference type="Gene3D" id="3.10.20.310">
    <property type="entry name" value="membrane protein fhac"/>
    <property type="match status" value="1"/>
</dbReference>
<dbReference type="InterPro" id="IPR013685">
    <property type="entry name" value="POTRA_FtsQ_type"/>
</dbReference>
<dbReference type="Pfam" id="PF03799">
    <property type="entry name" value="FtsQ_DivIB_C"/>
    <property type="match status" value="1"/>
</dbReference>
<evidence type="ECO:0000256" key="3">
    <source>
        <dbReference type="ARBA" id="ARBA00022692"/>
    </source>
</evidence>
<evidence type="ECO:0000256" key="5">
    <source>
        <dbReference type="ARBA" id="ARBA00023306"/>
    </source>
</evidence>
<dbReference type="AlphaFoldDB" id="A0A2S7ZP90"/>
<dbReference type="PANTHER" id="PTHR37820">
    <property type="entry name" value="CELL DIVISION PROTEIN DIVIB"/>
    <property type="match status" value="1"/>
</dbReference>
<dbReference type="RefSeq" id="WP_105093346.1">
    <property type="nucleotide sequence ID" value="NZ_PPDF01000012.1"/>
</dbReference>
<protein>
    <submittedName>
        <fullName evidence="10">Cell division protein FtsQ</fullName>
    </submittedName>
</protein>
<evidence type="ECO:0000256" key="1">
    <source>
        <dbReference type="ARBA" id="ARBA00022475"/>
    </source>
</evidence>
<dbReference type="InterPro" id="IPR050487">
    <property type="entry name" value="FtsQ_DivIB"/>
</dbReference>
<evidence type="ECO:0000313" key="10">
    <source>
        <dbReference type="EMBL" id="PQL25015.1"/>
    </source>
</evidence>
<organism evidence="10 11">
    <name type="scientific">Veillonella tobetsuensis</name>
    <dbReference type="NCBI Taxonomy" id="1110546"/>
    <lineage>
        <taxon>Bacteria</taxon>
        <taxon>Bacillati</taxon>
        <taxon>Bacillota</taxon>
        <taxon>Negativicutes</taxon>
        <taxon>Veillonellales</taxon>
        <taxon>Veillonellaceae</taxon>
        <taxon>Veillonella</taxon>
    </lineage>
</organism>
<evidence type="ECO:0000259" key="8">
    <source>
        <dbReference type="Pfam" id="PF03799"/>
    </source>
</evidence>
<keyword evidence="4 7" id="KW-1133">Transmembrane helix</keyword>
<dbReference type="PANTHER" id="PTHR37820:SF1">
    <property type="entry name" value="CELL DIVISION PROTEIN FTSQ"/>
    <property type="match status" value="1"/>
</dbReference>
<feature type="domain" description="POTRA" evidence="9">
    <location>
        <begin position="98"/>
        <end position="165"/>
    </location>
</feature>
<comment type="caution">
    <text evidence="10">The sequence shown here is derived from an EMBL/GenBank/DDBJ whole genome shotgun (WGS) entry which is preliminary data.</text>
</comment>
<accession>A0A2S7ZP90</accession>
<evidence type="ECO:0000256" key="6">
    <source>
        <dbReference type="SAM" id="MobiDB-lite"/>
    </source>
</evidence>
<evidence type="ECO:0000256" key="4">
    <source>
        <dbReference type="ARBA" id="ARBA00022989"/>
    </source>
</evidence>
<feature type="transmembrane region" description="Helical" evidence="7">
    <location>
        <begin position="78"/>
        <end position="99"/>
    </location>
</feature>
<dbReference type="Pfam" id="PF08478">
    <property type="entry name" value="POTRA_1"/>
    <property type="match status" value="1"/>
</dbReference>
<name>A0A2S7ZP90_9FIRM</name>
<keyword evidence="2 10" id="KW-0132">Cell division</keyword>
<proteinExistence type="predicted"/>
<dbReference type="InterPro" id="IPR005548">
    <property type="entry name" value="Cell_div_FtsQ/DivIB_C"/>
</dbReference>
<evidence type="ECO:0000256" key="2">
    <source>
        <dbReference type="ARBA" id="ARBA00022618"/>
    </source>
</evidence>
<gene>
    <name evidence="10" type="ORF">VTHSUH11_08535</name>
</gene>
<dbReference type="Gene3D" id="3.40.50.10960">
    <property type="match status" value="1"/>
</dbReference>
<dbReference type="GO" id="GO:0005886">
    <property type="term" value="C:plasma membrane"/>
    <property type="evidence" value="ECO:0007669"/>
    <property type="project" value="TreeGrafter"/>
</dbReference>
<dbReference type="STRING" id="1110546.GCA_001078375_01268"/>
<feature type="region of interest" description="Disordered" evidence="6">
    <location>
        <begin position="300"/>
        <end position="342"/>
    </location>
</feature>